<organism evidence="1 2">
    <name type="scientific">Parelaphostrongylus tenuis</name>
    <name type="common">Meningeal worm</name>
    <dbReference type="NCBI Taxonomy" id="148309"/>
    <lineage>
        <taxon>Eukaryota</taxon>
        <taxon>Metazoa</taxon>
        <taxon>Ecdysozoa</taxon>
        <taxon>Nematoda</taxon>
        <taxon>Chromadorea</taxon>
        <taxon>Rhabditida</taxon>
        <taxon>Rhabditina</taxon>
        <taxon>Rhabditomorpha</taxon>
        <taxon>Strongyloidea</taxon>
        <taxon>Metastrongylidae</taxon>
        <taxon>Parelaphostrongylus</taxon>
    </lineage>
</organism>
<protein>
    <submittedName>
        <fullName evidence="1">Uncharacterized protein</fullName>
    </submittedName>
</protein>
<keyword evidence="2" id="KW-1185">Reference proteome</keyword>
<gene>
    <name evidence="1" type="ORF">KIN20_004759</name>
</gene>
<name>A0AAD5LZB6_PARTN</name>
<accession>A0AAD5LZB6</accession>
<comment type="caution">
    <text evidence="1">The sequence shown here is derived from an EMBL/GenBank/DDBJ whole genome shotgun (WGS) entry which is preliminary data.</text>
</comment>
<evidence type="ECO:0000313" key="2">
    <source>
        <dbReference type="Proteomes" id="UP001196413"/>
    </source>
</evidence>
<evidence type="ECO:0000313" key="1">
    <source>
        <dbReference type="EMBL" id="KAJ1349275.1"/>
    </source>
</evidence>
<reference evidence="1" key="1">
    <citation type="submission" date="2021-06" db="EMBL/GenBank/DDBJ databases">
        <title>Parelaphostrongylus tenuis whole genome reference sequence.</title>
        <authorList>
            <person name="Garwood T.J."/>
            <person name="Larsen P.A."/>
            <person name="Fountain-Jones N.M."/>
            <person name="Garbe J.R."/>
            <person name="Macchietto M.G."/>
            <person name="Kania S.A."/>
            <person name="Gerhold R.W."/>
            <person name="Richards J.E."/>
            <person name="Wolf T.M."/>
        </authorList>
    </citation>
    <scope>NUCLEOTIDE SEQUENCE</scope>
    <source>
        <strain evidence="1">MNPRO001-30</strain>
        <tissue evidence="1">Meninges</tissue>
    </source>
</reference>
<dbReference type="EMBL" id="JAHQIW010000634">
    <property type="protein sequence ID" value="KAJ1349275.1"/>
    <property type="molecule type" value="Genomic_DNA"/>
</dbReference>
<dbReference type="AlphaFoldDB" id="A0AAD5LZB6"/>
<proteinExistence type="predicted"/>
<dbReference type="Proteomes" id="UP001196413">
    <property type="component" value="Unassembled WGS sequence"/>
</dbReference>
<sequence>MKKEKVFPIVSAFPDEYNINADVDGELTLLPMFALDSTAAKISGQEMSTTYKQCQPAEKFNLIVRQR</sequence>